<dbReference type="Gene3D" id="3.30.420.40">
    <property type="match status" value="2"/>
</dbReference>
<comment type="function">
    <text evidence="16">Catalyzes the phosphorylation of pantothenate (Pan), the first step in CoA biosynthesis.</text>
</comment>
<evidence type="ECO:0000256" key="2">
    <source>
        <dbReference type="ARBA" id="ARBA00001958"/>
    </source>
</evidence>
<dbReference type="GO" id="GO:0004594">
    <property type="term" value="F:pantothenate kinase activity"/>
    <property type="evidence" value="ECO:0007669"/>
    <property type="project" value="UniProtKB-UniRule"/>
</dbReference>
<evidence type="ECO:0000256" key="16">
    <source>
        <dbReference type="HAMAP-Rule" id="MF_01274"/>
    </source>
</evidence>
<dbReference type="EC" id="2.7.1.33" evidence="6 16"/>
<comment type="catalytic activity">
    <reaction evidence="1 16">
        <text>(R)-pantothenate + ATP = (R)-4'-phosphopantothenate + ADP + H(+)</text>
        <dbReference type="Rhea" id="RHEA:16373"/>
        <dbReference type="ChEBI" id="CHEBI:10986"/>
        <dbReference type="ChEBI" id="CHEBI:15378"/>
        <dbReference type="ChEBI" id="CHEBI:29032"/>
        <dbReference type="ChEBI" id="CHEBI:30616"/>
        <dbReference type="ChEBI" id="CHEBI:456216"/>
        <dbReference type="EC" id="2.7.1.33"/>
    </reaction>
</comment>
<dbReference type="CDD" id="cd24015">
    <property type="entry name" value="ASKHA_NBD_PanK-III"/>
    <property type="match status" value="1"/>
</dbReference>
<comment type="subunit">
    <text evidence="5 16">Homodimer.</text>
</comment>
<evidence type="ECO:0000256" key="15">
    <source>
        <dbReference type="ARBA" id="ARBA00040883"/>
    </source>
</evidence>
<accession>A0AAJ0U6Y2</accession>
<keyword evidence="11 16" id="KW-0067">ATP-binding</keyword>
<reference evidence="17" key="2">
    <citation type="journal article" date="2020" name="Microorganisms">
        <title>Osmotic Adaptation and Compatible Solute Biosynthesis of Phototrophic Bacteria as Revealed from Genome Analyses.</title>
        <authorList>
            <person name="Imhoff J.F."/>
            <person name="Rahn T."/>
            <person name="Kunzel S."/>
            <person name="Keller A."/>
            <person name="Neulinger S.C."/>
        </authorList>
    </citation>
    <scope>NUCLEOTIDE SEQUENCE</scope>
    <source>
        <strain evidence="17">DSM 11080</strain>
    </source>
</reference>
<proteinExistence type="inferred from homology"/>
<evidence type="ECO:0000256" key="5">
    <source>
        <dbReference type="ARBA" id="ARBA00011738"/>
    </source>
</evidence>
<evidence type="ECO:0000313" key="18">
    <source>
        <dbReference type="Proteomes" id="UP001296776"/>
    </source>
</evidence>
<dbReference type="GO" id="GO:0005737">
    <property type="term" value="C:cytoplasm"/>
    <property type="evidence" value="ECO:0007669"/>
    <property type="project" value="UniProtKB-SubCell"/>
</dbReference>
<comment type="similarity">
    <text evidence="14 16">Belongs to the type III pantothenate kinase family.</text>
</comment>
<comment type="subcellular location">
    <subcellularLocation>
        <location evidence="3 16">Cytoplasm</location>
    </subcellularLocation>
</comment>
<evidence type="ECO:0000256" key="3">
    <source>
        <dbReference type="ARBA" id="ARBA00004496"/>
    </source>
</evidence>
<protein>
    <recommendedName>
        <fullName evidence="15 16">Type III pantothenate kinase</fullName>
        <ecNumber evidence="6 16">2.7.1.33</ecNumber>
    </recommendedName>
    <alternativeName>
        <fullName evidence="16">PanK-III</fullName>
    </alternativeName>
    <alternativeName>
        <fullName evidence="16">Pantothenic acid kinase</fullName>
    </alternativeName>
</protein>
<dbReference type="Proteomes" id="UP001296776">
    <property type="component" value="Unassembled WGS sequence"/>
</dbReference>
<dbReference type="AlphaFoldDB" id="A0AAJ0U6Y2"/>
<dbReference type="GO" id="GO:0015937">
    <property type="term" value="P:coenzyme A biosynthetic process"/>
    <property type="evidence" value="ECO:0007669"/>
    <property type="project" value="UniProtKB-UniRule"/>
</dbReference>
<evidence type="ECO:0000256" key="8">
    <source>
        <dbReference type="ARBA" id="ARBA00022679"/>
    </source>
</evidence>
<dbReference type="RefSeq" id="WP_200347222.1">
    <property type="nucleotide sequence ID" value="NZ_NRSJ01000030.1"/>
</dbReference>
<keyword evidence="8 16" id="KW-0808">Transferase</keyword>
<evidence type="ECO:0000256" key="4">
    <source>
        <dbReference type="ARBA" id="ARBA00005225"/>
    </source>
</evidence>
<dbReference type="PANTHER" id="PTHR34265">
    <property type="entry name" value="TYPE III PANTOTHENATE KINASE"/>
    <property type="match status" value="1"/>
</dbReference>
<feature type="binding site" evidence="16">
    <location>
        <begin position="6"/>
        <end position="13"/>
    </location>
    <ligand>
        <name>ATP</name>
        <dbReference type="ChEBI" id="CHEBI:30616"/>
    </ligand>
</feature>
<dbReference type="InterPro" id="IPR004619">
    <property type="entry name" value="Type_III_PanK"/>
</dbReference>
<evidence type="ECO:0000256" key="14">
    <source>
        <dbReference type="ARBA" id="ARBA00038036"/>
    </source>
</evidence>
<gene>
    <name evidence="16" type="primary">coaX</name>
    <name evidence="17" type="ORF">CKO40_15520</name>
</gene>
<comment type="cofactor">
    <cofactor evidence="16">
        <name>NH4(+)</name>
        <dbReference type="ChEBI" id="CHEBI:28938"/>
    </cofactor>
    <cofactor evidence="16">
        <name>K(+)</name>
        <dbReference type="ChEBI" id="CHEBI:29103"/>
    </cofactor>
    <text evidence="16">A monovalent cation. Ammonium or potassium.</text>
</comment>
<dbReference type="SUPFAM" id="SSF53067">
    <property type="entry name" value="Actin-like ATPase domain"/>
    <property type="match status" value="2"/>
</dbReference>
<keyword evidence="13 16" id="KW-0173">Coenzyme A biosynthesis</keyword>
<comment type="caution">
    <text evidence="17">The sequence shown here is derived from an EMBL/GenBank/DDBJ whole genome shotgun (WGS) entry which is preliminary data.</text>
</comment>
<keyword evidence="10 16" id="KW-0418">Kinase</keyword>
<evidence type="ECO:0000256" key="9">
    <source>
        <dbReference type="ARBA" id="ARBA00022741"/>
    </source>
</evidence>
<dbReference type="GO" id="GO:0005524">
    <property type="term" value="F:ATP binding"/>
    <property type="evidence" value="ECO:0007669"/>
    <property type="project" value="UniProtKB-UniRule"/>
</dbReference>
<evidence type="ECO:0000256" key="12">
    <source>
        <dbReference type="ARBA" id="ARBA00022958"/>
    </source>
</evidence>
<dbReference type="NCBIfam" id="TIGR00671">
    <property type="entry name" value="baf"/>
    <property type="match status" value="1"/>
</dbReference>
<evidence type="ECO:0000256" key="10">
    <source>
        <dbReference type="ARBA" id="ARBA00022777"/>
    </source>
</evidence>
<dbReference type="EMBL" id="NRSJ01000030">
    <property type="protein sequence ID" value="MBK1705925.1"/>
    <property type="molecule type" value="Genomic_DNA"/>
</dbReference>
<evidence type="ECO:0000256" key="11">
    <source>
        <dbReference type="ARBA" id="ARBA00022840"/>
    </source>
</evidence>
<dbReference type="GO" id="GO:0046872">
    <property type="term" value="F:metal ion binding"/>
    <property type="evidence" value="ECO:0007669"/>
    <property type="project" value="UniProtKB-KW"/>
</dbReference>
<feature type="active site" description="Proton acceptor" evidence="16">
    <location>
        <position position="102"/>
    </location>
</feature>
<keyword evidence="9 16" id="KW-0547">Nucleotide-binding</keyword>
<keyword evidence="12 16" id="KW-0630">Potassium</keyword>
<reference evidence="17" key="1">
    <citation type="submission" date="2017-08" db="EMBL/GenBank/DDBJ databases">
        <authorList>
            <person name="Imhoff J.F."/>
            <person name="Rahn T."/>
            <person name="Kuenzel S."/>
            <person name="Neulinger S.C."/>
        </authorList>
    </citation>
    <scope>NUCLEOTIDE SEQUENCE</scope>
    <source>
        <strain evidence="17">DSM 11080</strain>
    </source>
</reference>
<evidence type="ECO:0000313" key="17">
    <source>
        <dbReference type="EMBL" id="MBK1705925.1"/>
    </source>
</evidence>
<feature type="binding site" evidence="16">
    <location>
        <position position="191"/>
    </location>
    <ligand>
        <name>substrate</name>
    </ligand>
</feature>
<evidence type="ECO:0000256" key="6">
    <source>
        <dbReference type="ARBA" id="ARBA00012102"/>
    </source>
</evidence>
<dbReference type="InterPro" id="IPR043129">
    <property type="entry name" value="ATPase_NBD"/>
</dbReference>
<name>A0AAJ0U6Y2_9GAMM</name>
<evidence type="ECO:0000256" key="1">
    <source>
        <dbReference type="ARBA" id="ARBA00001206"/>
    </source>
</evidence>
<comment type="cofactor">
    <cofactor evidence="2">
        <name>K(+)</name>
        <dbReference type="ChEBI" id="CHEBI:29103"/>
    </cofactor>
</comment>
<dbReference type="HAMAP" id="MF_01274">
    <property type="entry name" value="Pantothen_kinase_3"/>
    <property type="match status" value="1"/>
</dbReference>
<comment type="pathway">
    <text evidence="4 16">Cofactor biosynthesis; coenzyme A biosynthesis; CoA from (R)-pantothenate: step 1/5.</text>
</comment>
<sequence length="257" mass="27169">MKLLIDIGNTSLKWALYQDGEIGPMRSARHFEALPIDVIASWEQIARVSKVLVASVGPQGVFEAVIAAARACWNCPVVRIETGVQAHGVRIAYAEPSRLGVDRFLALVAAHSLPTPAAAANGSGHRADTAAAILIVDVGTAITFDGLLADGTHLGGQILPGIATLRSSLLQRTQLPSHQTQDHPGIWGQDTGPAIAGASLQAPVAVAERLVHRLEQQTGVPPRLILTGGDAERIATLFDTPLEQHPDLVLRGLARFD</sequence>
<evidence type="ECO:0000256" key="7">
    <source>
        <dbReference type="ARBA" id="ARBA00022490"/>
    </source>
</evidence>
<feature type="binding site" evidence="16">
    <location>
        <position position="140"/>
    </location>
    <ligand>
        <name>ATP</name>
        <dbReference type="ChEBI" id="CHEBI:30616"/>
    </ligand>
</feature>
<feature type="binding site" evidence="16">
    <location>
        <begin position="100"/>
        <end position="103"/>
    </location>
    <ligand>
        <name>substrate</name>
    </ligand>
</feature>
<dbReference type="Pfam" id="PF03309">
    <property type="entry name" value="Pan_kinase"/>
    <property type="match status" value="1"/>
</dbReference>
<feature type="binding site" evidence="16">
    <location>
        <position position="93"/>
    </location>
    <ligand>
        <name>substrate</name>
    </ligand>
</feature>
<dbReference type="PANTHER" id="PTHR34265:SF1">
    <property type="entry name" value="TYPE III PANTOTHENATE KINASE"/>
    <property type="match status" value="1"/>
</dbReference>
<keyword evidence="7 16" id="KW-0963">Cytoplasm</keyword>
<feature type="binding site" evidence="16">
    <location>
        <position position="137"/>
    </location>
    <ligand>
        <name>K(+)</name>
        <dbReference type="ChEBI" id="CHEBI:29103"/>
    </ligand>
</feature>
<organism evidence="17 18">
    <name type="scientific">Halochromatium glycolicum</name>
    <dbReference type="NCBI Taxonomy" id="85075"/>
    <lineage>
        <taxon>Bacteria</taxon>
        <taxon>Pseudomonadati</taxon>
        <taxon>Pseudomonadota</taxon>
        <taxon>Gammaproteobacteria</taxon>
        <taxon>Chromatiales</taxon>
        <taxon>Chromatiaceae</taxon>
        <taxon>Halochromatium</taxon>
    </lineage>
</organism>
<keyword evidence="18" id="KW-1185">Reference proteome</keyword>
<keyword evidence="16" id="KW-0479">Metal-binding</keyword>
<evidence type="ECO:0000256" key="13">
    <source>
        <dbReference type="ARBA" id="ARBA00022993"/>
    </source>
</evidence>